<dbReference type="InterPro" id="IPR005898">
    <property type="entry name" value="Cyc_pep_transpt_SyrD/YojI"/>
</dbReference>
<dbReference type="PROSITE" id="PS50893">
    <property type="entry name" value="ABC_TRANSPORTER_2"/>
    <property type="match status" value="1"/>
</dbReference>
<accession>A0A840FW62</accession>
<dbReference type="RefSeq" id="WP_184641843.1">
    <property type="nucleotide sequence ID" value="NZ_JACIFZ010000009.1"/>
</dbReference>
<dbReference type="GO" id="GO:0005524">
    <property type="term" value="F:ATP binding"/>
    <property type="evidence" value="ECO:0007669"/>
    <property type="project" value="UniProtKB-KW"/>
</dbReference>
<evidence type="ECO:0000256" key="5">
    <source>
        <dbReference type="ARBA" id="ARBA00022840"/>
    </source>
</evidence>
<evidence type="ECO:0000313" key="11">
    <source>
        <dbReference type="EMBL" id="MBB4225002.1"/>
    </source>
</evidence>
<dbReference type="InterPro" id="IPR039421">
    <property type="entry name" value="Type_1_exporter"/>
</dbReference>
<evidence type="ECO:0000256" key="1">
    <source>
        <dbReference type="ARBA" id="ARBA00004651"/>
    </source>
</evidence>
<dbReference type="InterPro" id="IPR027417">
    <property type="entry name" value="P-loop_NTPase"/>
</dbReference>
<proteinExistence type="predicted"/>
<dbReference type="GO" id="GO:0015833">
    <property type="term" value="P:peptide transport"/>
    <property type="evidence" value="ECO:0007669"/>
    <property type="project" value="InterPro"/>
</dbReference>
<dbReference type="GO" id="GO:0034040">
    <property type="term" value="F:ATPase-coupled lipid transmembrane transporter activity"/>
    <property type="evidence" value="ECO:0007669"/>
    <property type="project" value="TreeGrafter"/>
</dbReference>
<dbReference type="PROSITE" id="PS50929">
    <property type="entry name" value="ABC_TM1F"/>
    <property type="match status" value="1"/>
</dbReference>
<keyword evidence="7 8" id="KW-0472">Membrane</keyword>
<dbReference type="SUPFAM" id="SSF90123">
    <property type="entry name" value="ABC transporter transmembrane region"/>
    <property type="match status" value="1"/>
</dbReference>
<keyword evidence="6 8" id="KW-1133">Transmembrane helix</keyword>
<name>A0A840FW62_9BURK</name>
<evidence type="ECO:0000313" key="12">
    <source>
        <dbReference type="Proteomes" id="UP000524450"/>
    </source>
</evidence>
<evidence type="ECO:0000256" key="2">
    <source>
        <dbReference type="ARBA" id="ARBA00022475"/>
    </source>
</evidence>
<keyword evidence="2" id="KW-1003">Cell membrane</keyword>
<evidence type="ECO:0000256" key="8">
    <source>
        <dbReference type="SAM" id="Phobius"/>
    </source>
</evidence>
<feature type="transmembrane region" description="Helical" evidence="8">
    <location>
        <begin position="242"/>
        <end position="263"/>
    </location>
</feature>
<feature type="transmembrane region" description="Helical" evidence="8">
    <location>
        <begin position="160"/>
        <end position="182"/>
    </location>
</feature>
<feature type="domain" description="ABC transmembrane type-1" evidence="10">
    <location>
        <begin position="25"/>
        <end position="301"/>
    </location>
</feature>
<feature type="domain" description="ABC transporter" evidence="9">
    <location>
        <begin position="335"/>
        <end position="562"/>
    </location>
</feature>
<dbReference type="EMBL" id="JACIFZ010000009">
    <property type="protein sequence ID" value="MBB4225002.1"/>
    <property type="molecule type" value="Genomic_DNA"/>
</dbReference>
<keyword evidence="5 11" id="KW-0067">ATP-binding</keyword>
<dbReference type="InterPro" id="IPR036640">
    <property type="entry name" value="ABC1_TM_sf"/>
</dbReference>
<dbReference type="Proteomes" id="UP000524450">
    <property type="component" value="Unassembled WGS sequence"/>
</dbReference>
<comment type="caution">
    <text evidence="11">The sequence shown here is derived from an EMBL/GenBank/DDBJ whole genome shotgun (WGS) entry which is preliminary data.</text>
</comment>
<dbReference type="Pfam" id="PF00005">
    <property type="entry name" value="ABC_tran"/>
    <property type="match status" value="1"/>
</dbReference>
<evidence type="ECO:0000259" key="10">
    <source>
        <dbReference type="PROSITE" id="PS50929"/>
    </source>
</evidence>
<dbReference type="InterPro" id="IPR003593">
    <property type="entry name" value="AAA+_ATPase"/>
</dbReference>
<feature type="transmembrane region" description="Helical" evidence="8">
    <location>
        <begin position="21"/>
        <end position="44"/>
    </location>
</feature>
<dbReference type="GO" id="GO:0005886">
    <property type="term" value="C:plasma membrane"/>
    <property type="evidence" value="ECO:0007669"/>
    <property type="project" value="UniProtKB-SubCell"/>
</dbReference>
<sequence>MNALPAGLSPFATDMWRLLKPFAGVAAVATLIGSVGGLATAALLEQINSALHGSAAISVSAIAGLAVLAVFAVGGHTVAGVLNSVTGQRVVAALRKDVSLRIMGAPIAAVERMKSHRLQAILNEDIDTISDFTSEFAGHASAFAVTAGCAIYLFKLSPVLFLVSALALVVGIWINFAAARAWSRNFEKARTGEDELQKHYRSVVEGAKELRLNRMRRAQVHGVRLSGAADLIARLKARALGLFWAAEGTNSAIFFLVVVWILAARPSLGIDAQVVSGFIIVLLFVKGPIEELAALLPFLSQAQVAFRRIARLSAEFRKEPHAVDSAQPAFLASHIELQQARYRFEARQEGAKPFEVGPIDLRLRRGETLFIVGGNGSGKTTLVKLLLGLYQPSEGQLLLDAAPVNDRSREAYRGLFSAIFSDYHLFDELVAQDAEHIRAAGELMRRLGVADKVQLVDGMFSTTDVSTGQRKRLALVHAWLEDRPVVMFDEWAADQDPEFRSVFYRELLPELKREGKTLIVVSHDDRYFDVADRVIRMSAGRVVEEFVPPGKPKSSRAFMADVR</sequence>
<feature type="transmembrane region" description="Helical" evidence="8">
    <location>
        <begin position="50"/>
        <end position="73"/>
    </location>
</feature>
<dbReference type="GO" id="GO:0016887">
    <property type="term" value="F:ATP hydrolysis activity"/>
    <property type="evidence" value="ECO:0007669"/>
    <property type="project" value="InterPro"/>
</dbReference>
<dbReference type="SUPFAM" id="SSF52540">
    <property type="entry name" value="P-loop containing nucleoside triphosphate hydrolases"/>
    <property type="match status" value="1"/>
</dbReference>
<dbReference type="GO" id="GO:1904680">
    <property type="term" value="F:peptide transmembrane transporter activity"/>
    <property type="evidence" value="ECO:0007669"/>
    <property type="project" value="InterPro"/>
</dbReference>
<organism evidence="11 12">
    <name type="scientific">Variovorax guangxiensis</name>
    <dbReference type="NCBI Taxonomy" id="1775474"/>
    <lineage>
        <taxon>Bacteria</taxon>
        <taxon>Pseudomonadati</taxon>
        <taxon>Pseudomonadota</taxon>
        <taxon>Betaproteobacteria</taxon>
        <taxon>Burkholderiales</taxon>
        <taxon>Comamonadaceae</taxon>
        <taxon>Variovorax</taxon>
    </lineage>
</organism>
<dbReference type="Gene3D" id="1.20.1560.10">
    <property type="entry name" value="ABC transporter type 1, transmembrane domain"/>
    <property type="match status" value="1"/>
</dbReference>
<dbReference type="InterPro" id="IPR003439">
    <property type="entry name" value="ABC_transporter-like_ATP-bd"/>
</dbReference>
<dbReference type="PANTHER" id="PTHR24221">
    <property type="entry name" value="ATP-BINDING CASSETTE SUB-FAMILY B"/>
    <property type="match status" value="1"/>
</dbReference>
<evidence type="ECO:0000259" key="9">
    <source>
        <dbReference type="PROSITE" id="PS50893"/>
    </source>
</evidence>
<dbReference type="PANTHER" id="PTHR24221:SF654">
    <property type="entry name" value="ATP-BINDING CASSETTE SUB-FAMILY B MEMBER 6"/>
    <property type="match status" value="1"/>
</dbReference>
<dbReference type="InterPro" id="IPR011527">
    <property type="entry name" value="ABC1_TM_dom"/>
</dbReference>
<evidence type="ECO:0000256" key="6">
    <source>
        <dbReference type="ARBA" id="ARBA00022989"/>
    </source>
</evidence>
<evidence type="ECO:0000256" key="7">
    <source>
        <dbReference type="ARBA" id="ARBA00023136"/>
    </source>
</evidence>
<reference evidence="11 12" key="1">
    <citation type="submission" date="2020-08" db="EMBL/GenBank/DDBJ databases">
        <title>Genomic Encyclopedia of Type Strains, Phase IV (KMG-V): Genome sequencing to study the core and pangenomes of soil and plant-associated prokaryotes.</title>
        <authorList>
            <person name="Whitman W."/>
        </authorList>
    </citation>
    <scope>NUCLEOTIDE SEQUENCE [LARGE SCALE GENOMIC DNA]</scope>
    <source>
        <strain evidence="11 12">34/80</strain>
    </source>
</reference>
<dbReference type="Pfam" id="PF00664">
    <property type="entry name" value="ABC_membrane"/>
    <property type="match status" value="1"/>
</dbReference>
<dbReference type="AlphaFoldDB" id="A0A840FW62"/>
<dbReference type="Gene3D" id="3.40.50.300">
    <property type="entry name" value="P-loop containing nucleotide triphosphate hydrolases"/>
    <property type="match status" value="1"/>
</dbReference>
<keyword evidence="4" id="KW-0547">Nucleotide-binding</keyword>
<evidence type="ECO:0000256" key="4">
    <source>
        <dbReference type="ARBA" id="ARBA00022741"/>
    </source>
</evidence>
<protein>
    <submittedName>
        <fullName evidence="11">Putative ATP-binding cassette transporter</fullName>
    </submittedName>
</protein>
<comment type="subcellular location">
    <subcellularLocation>
        <location evidence="1">Cell membrane</location>
        <topology evidence="1">Multi-pass membrane protein</topology>
    </subcellularLocation>
</comment>
<keyword evidence="3 8" id="KW-0812">Transmembrane</keyword>
<feature type="transmembrane region" description="Helical" evidence="8">
    <location>
        <begin position="275"/>
        <end position="299"/>
    </location>
</feature>
<dbReference type="NCBIfam" id="TIGR01194">
    <property type="entry name" value="cyc_pep_trnsptr"/>
    <property type="match status" value="1"/>
</dbReference>
<gene>
    <name evidence="11" type="ORF">GGD71_005811</name>
</gene>
<evidence type="ECO:0000256" key="3">
    <source>
        <dbReference type="ARBA" id="ARBA00022692"/>
    </source>
</evidence>
<dbReference type="SMART" id="SM00382">
    <property type="entry name" value="AAA"/>
    <property type="match status" value="1"/>
</dbReference>
<dbReference type="GO" id="GO:0140359">
    <property type="term" value="F:ABC-type transporter activity"/>
    <property type="evidence" value="ECO:0007669"/>
    <property type="project" value="InterPro"/>
</dbReference>